<dbReference type="SUPFAM" id="SSF55073">
    <property type="entry name" value="Nucleotide cyclase"/>
    <property type="match status" value="1"/>
</dbReference>
<keyword evidence="4" id="KW-0175">Coiled coil</keyword>
<dbReference type="Pfam" id="PF00512">
    <property type="entry name" value="HisKA"/>
    <property type="match status" value="1"/>
</dbReference>
<dbReference type="InterPro" id="IPR036890">
    <property type="entry name" value="HATPase_C_sf"/>
</dbReference>
<proteinExistence type="predicted"/>
<dbReference type="SMART" id="SM00387">
    <property type="entry name" value="HATPase_c"/>
    <property type="match status" value="1"/>
</dbReference>
<evidence type="ECO:0000256" key="2">
    <source>
        <dbReference type="ARBA" id="ARBA00012438"/>
    </source>
</evidence>
<evidence type="ECO:0000259" key="5">
    <source>
        <dbReference type="PROSITE" id="PS50109"/>
    </source>
</evidence>
<dbReference type="InterPro" id="IPR003594">
    <property type="entry name" value="HATPase_dom"/>
</dbReference>
<accession>A0ABY1Z807</accession>
<dbReference type="InterPro" id="IPR029787">
    <property type="entry name" value="Nucleotide_cyclase"/>
</dbReference>
<feature type="domain" description="GGDEF" evidence="6">
    <location>
        <begin position="114"/>
        <end position="247"/>
    </location>
</feature>
<reference evidence="7 8" key="1">
    <citation type="submission" date="2018-06" db="EMBL/GenBank/DDBJ databases">
        <title>Three novel Pseudomonas species isolated from symptomatic oak.</title>
        <authorList>
            <person name="Bueno-Gonzalez V."/>
            <person name="Brady C."/>
        </authorList>
    </citation>
    <scope>NUCLEOTIDE SEQUENCE [LARGE SCALE GENOMIC DNA]</scope>
    <source>
        <strain evidence="7 8">P26B</strain>
    </source>
</reference>
<dbReference type="Gene3D" id="1.10.287.130">
    <property type="match status" value="1"/>
</dbReference>
<evidence type="ECO:0000313" key="8">
    <source>
        <dbReference type="Proteomes" id="UP000291334"/>
    </source>
</evidence>
<dbReference type="CDD" id="cd00075">
    <property type="entry name" value="HATPase"/>
    <property type="match status" value="1"/>
</dbReference>
<dbReference type="PANTHER" id="PTHR46663:SF3">
    <property type="entry name" value="SLL0267 PROTEIN"/>
    <property type="match status" value="1"/>
</dbReference>
<dbReference type="InterPro" id="IPR052163">
    <property type="entry name" value="DGC-Regulatory_Protein"/>
</dbReference>
<dbReference type="Gene3D" id="3.30.565.10">
    <property type="entry name" value="Histidine kinase-like ATPase, C-terminal domain"/>
    <property type="match status" value="1"/>
</dbReference>
<keyword evidence="8" id="KW-1185">Reference proteome</keyword>
<dbReference type="InterPro" id="IPR004358">
    <property type="entry name" value="Sig_transdc_His_kin-like_C"/>
</dbReference>
<evidence type="ECO:0000259" key="6">
    <source>
        <dbReference type="PROSITE" id="PS50887"/>
    </source>
</evidence>
<dbReference type="CDD" id="cd00082">
    <property type="entry name" value="HisKA"/>
    <property type="match status" value="1"/>
</dbReference>
<dbReference type="CDD" id="cd01949">
    <property type="entry name" value="GGDEF"/>
    <property type="match status" value="1"/>
</dbReference>
<dbReference type="Pfam" id="PF02518">
    <property type="entry name" value="HATPase_c"/>
    <property type="match status" value="1"/>
</dbReference>
<protein>
    <recommendedName>
        <fullName evidence="2">histidine kinase</fullName>
        <ecNumber evidence="2">2.7.13.3</ecNumber>
    </recommendedName>
</protein>
<evidence type="ECO:0000256" key="4">
    <source>
        <dbReference type="SAM" id="Coils"/>
    </source>
</evidence>
<keyword evidence="3" id="KW-0597">Phosphoprotein</keyword>
<evidence type="ECO:0000256" key="1">
    <source>
        <dbReference type="ARBA" id="ARBA00000085"/>
    </source>
</evidence>
<organism evidence="7 8">
    <name type="scientific">Phytopseudomonas dryadis</name>
    <dbReference type="NCBI Taxonomy" id="2487520"/>
    <lineage>
        <taxon>Bacteria</taxon>
        <taxon>Pseudomonadati</taxon>
        <taxon>Pseudomonadota</taxon>
        <taxon>Gammaproteobacteria</taxon>
        <taxon>Pseudomonadales</taxon>
        <taxon>Pseudomonadaceae</taxon>
        <taxon>Phytopseudomonas</taxon>
    </lineage>
</organism>
<dbReference type="PANTHER" id="PTHR46663">
    <property type="entry name" value="DIGUANYLATE CYCLASE DGCT-RELATED"/>
    <property type="match status" value="1"/>
</dbReference>
<feature type="domain" description="Histidine kinase" evidence="5">
    <location>
        <begin position="317"/>
        <end position="533"/>
    </location>
</feature>
<dbReference type="InterPro" id="IPR000160">
    <property type="entry name" value="GGDEF_dom"/>
</dbReference>
<sequence>MSTGCTGNEQATRELARLTQQTHEAEAALSLLQEELLATQNRLQHSHRVEQLLEANERLVLAALRAQTDAEQADRERHEVALRAKLDELTGLPNRKLLIERMVQAIAGAKRRNEGLALLFLDLNEFKRINDTLGHKVGDEALKETAHCLNSAVREVDTVARYGGDEFLVLLNEVSQRSDALLVAEKIIAALATPRMLGEHMLRLTASIGISLYPEDGDDPQSLIDCADSAMYRGKGRGTGVMPHAAPGPAGQAEDCSPSGADDAQLRHYDNALAEYERQNLQQREANEQLVLAVFGARQLQSAAEHTYRQQKNRLAMVAHELRNPLIPLAMTAGLLVRVKVTELPRMQQIIERQIQHISRLINDLLDVSRANTGKLRLERRVMDMAMTLDEAAEAIRPIIERRKQRFEYRIAQRPLWVNGDALRLTQVLSNLLGNACKYTPAGGTIALSAAVTDERLVLTLSDDGIGITAEALPYIFDPFIQDAHAIGFNGAGLGIGLTVVRELLEAHQGSVQATSPGPGLGSTFTITLPLLRGDEDRAD</sequence>
<dbReference type="PRINTS" id="PR00344">
    <property type="entry name" value="BCTRLSENSOR"/>
</dbReference>
<dbReference type="NCBIfam" id="TIGR00254">
    <property type="entry name" value="GGDEF"/>
    <property type="match status" value="1"/>
</dbReference>
<dbReference type="Proteomes" id="UP000291334">
    <property type="component" value="Unassembled WGS sequence"/>
</dbReference>
<dbReference type="InterPro" id="IPR043128">
    <property type="entry name" value="Rev_trsase/Diguanyl_cyclase"/>
</dbReference>
<dbReference type="Pfam" id="PF00990">
    <property type="entry name" value="GGDEF"/>
    <property type="match status" value="1"/>
</dbReference>
<feature type="coiled-coil region" evidence="4">
    <location>
        <begin position="266"/>
        <end position="293"/>
    </location>
</feature>
<dbReference type="RefSeq" id="WP_131174780.1">
    <property type="nucleotide sequence ID" value="NZ_QJUM01000013.1"/>
</dbReference>
<dbReference type="EC" id="2.7.13.3" evidence="2"/>
<dbReference type="SMART" id="SM00388">
    <property type="entry name" value="HisKA"/>
    <property type="match status" value="1"/>
</dbReference>
<dbReference type="InterPro" id="IPR036097">
    <property type="entry name" value="HisK_dim/P_sf"/>
</dbReference>
<dbReference type="InterPro" id="IPR005467">
    <property type="entry name" value="His_kinase_dom"/>
</dbReference>
<dbReference type="SUPFAM" id="SSF47384">
    <property type="entry name" value="Homodimeric domain of signal transducing histidine kinase"/>
    <property type="match status" value="1"/>
</dbReference>
<comment type="caution">
    <text evidence="7">The sequence shown here is derived from an EMBL/GenBank/DDBJ whole genome shotgun (WGS) entry which is preliminary data.</text>
</comment>
<dbReference type="SUPFAM" id="SSF55874">
    <property type="entry name" value="ATPase domain of HSP90 chaperone/DNA topoisomerase II/histidine kinase"/>
    <property type="match status" value="1"/>
</dbReference>
<evidence type="ECO:0000256" key="3">
    <source>
        <dbReference type="ARBA" id="ARBA00022553"/>
    </source>
</evidence>
<gene>
    <name evidence="7" type="ORF">DNK34_12515</name>
</gene>
<dbReference type="Gene3D" id="3.30.70.270">
    <property type="match status" value="1"/>
</dbReference>
<dbReference type="PROSITE" id="PS50887">
    <property type="entry name" value="GGDEF"/>
    <property type="match status" value="1"/>
</dbReference>
<evidence type="ECO:0000313" key="7">
    <source>
        <dbReference type="EMBL" id="TBV05365.1"/>
    </source>
</evidence>
<dbReference type="InterPro" id="IPR003661">
    <property type="entry name" value="HisK_dim/P_dom"/>
</dbReference>
<dbReference type="EMBL" id="QJUM01000013">
    <property type="protein sequence ID" value="TBV05365.1"/>
    <property type="molecule type" value="Genomic_DNA"/>
</dbReference>
<feature type="coiled-coil region" evidence="4">
    <location>
        <begin position="8"/>
        <end position="42"/>
    </location>
</feature>
<comment type="catalytic activity">
    <reaction evidence="1">
        <text>ATP + protein L-histidine = ADP + protein N-phospho-L-histidine.</text>
        <dbReference type="EC" id="2.7.13.3"/>
    </reaction>
</comment>
<name>A0ABY1Z807_9GAMM</name>
<dbReference type="SMART" id="SM00267">
    <property type="entry name" value="GGDEF"/>
    <property type="match status" value="1"/>
</dbReference>
<dbReference type="PROSITE" id="PS50109">
    <property type="entry name" value="HIS_KIN"/>
    <property type="match status" value="1"/>
</dbReference>